<proteinExistence type="predicted"/>
<comment type="caution">
    <text evidence="1">The sequence shown here is derived from an EMBL/GenBank/DDBJ whole genome shotgun (WGS) entry which is preliminary data.</text>
</comment>
<accession>A0ABR8RDN1</accession>
<reference evidence="1 2" key="1">
    <citation type="submission" date="2020-08" db="EMBL/GenBank/DDBJ databases">
        <title>A Genomic Blueprint of the Chicken Gut Microbiome.</title>
        <authorList>
            <person name="Gilroy R."/>
            <person name="Ravi A."/>
            <person name="Getino M."/>
            <person name="Pursley I."/>
            <person name="Horton D.L."/>
            <person name="Alikhan N.-F."/>
            <person name="Baker D."/>
            <person name="Gharbi K."/>
            <person name="Hall N."/>
            <person name="Watson M."/>
            <person name="Adriaenssens E.M."/>
            <person name="Foster-Nyarko E."/>
            <person name="Jarju S."/>
            <person name="Secka A."/>
            <person name="Antonio M."/>
            <person name="Oren A."/>
            <person name="Chaudhuri R."/>
            <person name="La Ragione R.M."/>
            <person name="Hildebrand F."/>
            <person name="Pallen M.J."/>
        </authorList>
    </citation>
    <scope>NUCLEOTIDE SEQUENCE [LARGE SCALE GENOMIC DNA]</scope>
    <source>
        <strain evidence="1 2">Sa2BUA9</strain>
    </source>
</reference>
<gene>
    <name evidence="1" type="ORF">H9650_17215</name>
</gene>
<dbReference type="EMBL" id="JACSQO010000011">
    <property type="protein sequence ID" value="MBD7945850.1"/>
    <property type="molecule type" value="Genomic_DNA"/>
</dbReference>
<evidence type="ECO:0008006" key="3">
    <source>
        <dbReference type="Google" id="ProtNLM"/>
    </source>
</evidence>
<dbReference type="Proteomes" id="UP000640786">
    <property type="component" value="Unassembled WGS sequence"/>
</dbReference>
<keyword evidence="2" id="KW-1185">Reference proteome</keyword>
<evidence type="ECO:0000313" key="1">
    <source>
        <dbReference type="EMBL" id="MBD7945850.1"/>
    </source>
</evidence>
<name>A0ABR8RDN1_9BACI</name>
<dbReference type="RefSeq" id="WP_151112865.1">
    <property type="nucleotide sequence ID" value="NZ_JACSQO010000011.1"/>
</dbReference>
<evidence type="ECO:0000313" key="2">
    <source>
        <dbReference type="Proteomes" id="UP000640786"/>
    </source>
</evidence>
<organism evidence="1 2">
    <name type="scientific">Psychrobacillus faecigallinarum</name>
    <dbReference type="NCBI Taxonomy" id="2762235"/>
    <lineage>
        <taxon>Bacteria</taxon>
        <taxon>Bacillati</taxon>
        <taxon>Bacillota</taxon>
        <taxon>Bacilli</taxon>
        <taxon>Bacillales</taxon>
        <taxon>Bacillaceae</taxon>
        <taxon>Psychrobacillus</taxon>
    </lineage>
</organism>
<protein>
    <recommendedName>
        <fullName evidence="3">YokE-like PH domain-containing protein</fullName>
    </recommendedName>
</protein>
<sequence>MSEYSIIYIEVKREIDFYFQMQHIESSFTLQMDGREIVSAQHQFKFQNVHDISHKPFSFGGGILYLHTNQGVFSYNIKENPAYFIEAFKTLKSSFH</sequence>